<evidence type="ECO:0000313" key="1">
    <source>
        <dbReference type="EMBL" id="VDC96159.1"/>
    </source>
</evidence>
<gene>
    <name evidence="1" type="ORF">BOLC3T18907H</name>
</gene>
<proteinExistence type="predicted"/>
<dbReference type="AlphaFoldDB" id="A0A3P6B529"/>
<accession>A0A3P6B529</accession>
<sequence>MALRSNLQVLRSWDDTITLLRQLTGSKDARRLTLLSWKLPIYSIWRERNDRLHRTTLRSLDSIIARLDRLIRTGPRAS</sequence>
<reference evidence="1" key="1">
    <citation type="submission" date="2018-11" db="EMBL/GenBank/DDBJ databases">
        <authorList>
            <consortium name="Genoscope - CEA"/>
            <person name="William W."/>
        </authorList>
    </citation>
    <scope>NUCLEOTIDE SEQUENCE</scope>
</reference>
<name>A0A3P6B529_BRAOL</name>
<dbReference type="EMBL" id="LR031872">
    <property type="protein sequence ID" value="VDC96159.1"/>
    <property type="molecule type" value="Genomic_DNA"/>
</dbReference>
<organism evidence="1">
    <name type="scientific">Brassica oleracea</name>
    <name type="common">Wild cabbage</name>
    <dbReference type="NCBI Taxonomy" id="3712"/>
    <lineage>
        <taxon>Eukaryota</taxon>
        <taxon>Viridiplantae</taxon>
        <taxon>Streptophyta</taxon>
        <taxon>Embryophyta</taxon>
        <taxon>Tracheophyta</taxon>
        <taxon>Spermatophyta</taxon>
        <taxon>Magnoliopsida</taxon>
        <taxon>eudicotyledons</taxon>
        <taxon>Gunneridae</taxon>
        <taxon>Pentapetalae</taxon>
        <taxon>rosids</taxon>
        <taxon>malvids</taxon>
        <taxon>Brassicales</taxon>
        <taxon>Brassicaceae</taxon>
        <taxon>Brassiceae</taxon>
        <taxon>Brassica</taxon>
    </lineage>
</organism>
<protein>
    <submittedName>
        <fullName evidence="1">Uncharacterized protein</fullName>
    </submittedName>
</protein>